<organism evidence="5">
    <name type="scientific">Companilactobacillus formosensis</name>
    <dbReference type="NCBI Taxonomy" id="1617889"/>
    <lineage>
        <taxon>Bacteria</taxon>
        <taxon>Bacillati</taxon>
        <taxon>Bacillota</taxon>
        <taxon>Bacilli</taxon>
        <taxon>Lactobacillales</taxon>
        <taxon>Lactobacillaceae</taxon>
        <taxon>Companilactobacillus</taxon>
    </lineage>
</organism>
<dbReference type="Gene3D" id="3.40.50.1360">
    <property type="match status" value="1"/>
</dbReference>
<dbReference type="InterPro" id="IPR050313">
    <property type="entry name" value="Carb_Metab_HTH_regulators"/>
</dbReference>
<keyword evidence="2" id="KW-0238">DNA-binding</keyword>
<dbReference type="GO" id="GO:0003700">
    <property type="term" value="F:DNA-binding transcription factor activity"/>
    <property type="evidence" value="ECO:0007669"/>
    <property type="project" value="InterPro"/>
</dbReference>
<dbReference type="InterPro" id="IPR001034">
    <property type="entry name" value="DeoR_HTH"/>
</dbReference>
<dbReference type="AlphaFoldDB" id="A0A2P4R7G0"/>
<name>A0A2P4R7G0_9LACO</name>
<dbReference type="GO" id="GO:0003677">
    <property type="term" value="F:DNA binding"/>
    <property type="evidence" value="ECO:0007669"/>
    <property type="project" value="UniProtKB-KW"/>
</dbReference>
<dbReference type="Pfam" id="PF00455">
    <property type="entry name" value="DeoRC"/>
    <property type="match status" value="1"/>
</dbReference>
<accession>A0A2P4R7G0</accession>
<dbReference type="SUPFAM" id="SSF100950">
    <property type="entry name" value="NagB/RpiA/CoA transferase-like"/>
    <property type="match status" value="1"/>
</dbReference>
<dbReference type="PANTHER" id="PTHR30363:SF51">
    <property type="entry name" value="HTH-TYPE TRANSCRIPTIONAL REPRESSOR GLCR"/>
    <property type="match status" value="1"/>
</dbReference>
<evidence type="ECO:0000256" key="2">
    <source>
        <dbReference type="ARBA" id="ARBA00023125"/>
    </source>
</evidence>
<dbReference type="InterPro" id="IPR036388">
    <property type="entry name" value="WH-like_DNA-bd_sf"/>
</dbReference>
<reference evidence="5" key="1">
    <citation type="submission" date="2018-01" db="EMBL/GenBank/DDBJ databases">
        <title>Genome sequnecing of Lactobacillus formosensis KACC 18721.</title>
        <authorList>
            <person name="Kim S.-J."/>
            <person name="Heo J."/>
        </authorList>
    </citation>
    <scope>NUCLEOTIDE SEQUENCE</scope>
    <source>
        <strain evidence="5">KACC 18721</strain>
    </source>
</reference>
<evidence type="ECO:0000313" key="5">
    <source>
        <dbReference type="EMBL" id="POH37165.1"/>
    </source>
</evidence>
<sequence length="255" mass="29128">MIPREQRELQILAKLKTVNWISTKQIADHFNISFDTARRDVLHLTSTGQAIRVHGGIISTKYNEVPEYLNRRHILFPVKIEMAKIASSYVLPGRLYFIGSSTTLLQLCDLLGEVDTTVVTNAIDNAEHLMNNKFLKIELLGGIVDRTNRYTSSLDTLVRLNDYIFDISFIGASRITDDGDITVMGKADAAILKKVVQRSKKIVLVTQNYKFTTRKTSPYVVANCQDIDVLITDKELDDQYKKYFRKSNIFRFIKS</sequence>
<dbReference type="InterPro" id="IPR018356">
    <property type="entry name" value="Tscrpt_reg_HTH_DeoR_CS"/>
</dbReference>
<evidence type="ECO:0000259" key="4">
    <source>
        <dbReference type="PROSITE" id="PS51000"/>
    </source>
</evidence>
<keyword evidence="1" id="KW-0805">Transcription regulation</keyword>
<dbReference type="SUPFAM" id="SSF46785">
    <property type="entry name" value="Winged helix' DNA-binding domain"/>
    <property type="match status" value="1"/>
</dbReference>
<dbReference type="InterPro" id="IPR036390">
    <property type="entry name" value="WH_DNA-bd_sf"/>
</dbReference>
<dbReference type="PROSITE" id="PS00894">
    <property type="entry name" value="HTH_DEOR_1"/>
    <property type="match status" value="1"/>
</dbReference>
<dbReference type="Gene3D" id="1.10.10.10">
    <property type="entry name" value="Winged helix-like DNA-binding domain superfamily/Winged helix DNA-binding domain"/>
    <property type="match status" value="1"/>
</dbReference>
<comment type="caution">
    <text evidence="5">The sequence shown here is derived from an EMBL/GenBank/DDBJ whole genome shotgun (WGS) entry which is preliminary data.</text>
</comment>
<dbReference type="InterPro" id="IPR037171">
    <property type="entry name" value="NagB/RpiA_transferase-like"/>
</dbReference>
<dbReference type="PANTHER" id="PTHR30363">
    <property type="entry name" value="HTH-TYPE TRANSCRIPTIONAL REGULATOR SRLR-RELATED"/>
    <property type="match status" value="1"/>
</dbReference>
<evidence type="ECO:0000256" key="1">
    <source>
        <dbReference type="ARBA" id="ARBA00023015"/>
    </source>
</evidence>
<dbReference type="EMBL" id="PPWZ01000026">
    <property type="protein sequence ID" value="POH37165.1"/>
    <property type="molecule type" value="Genomic_DNA"/>
</dbReference>
<feature type="domain" description="HTH deoR-type" evidence="4">
    <location>
        <begin position="4"/>
        <end position="59"/>
    </location>
</feature>
<dbReference type="SMART" id="SM00420">
    <property type="entry name" value="HTH_DEOR"/>
    <property type="match status" value="1"/>
</dbReference>
<dbReference type="Pfam" id="PF08220">
    <property type="entry name" value="HTH_DeoR"/>
    <property type="match status" value="1"/>
</dbReference>
<dbReference type="PROSITE" id="PS51000">
    <property type="entry name" value="HTH_DEOR_2"/>
    <property type="match status" value="1"/>
</dbReference>
<evidence type="ECO:0000256" key="3">
    <source>
        <dbReference type="ARBA" id="ARBA00023163"/>
    </source>
</evidence>
<proteinExistence type="predicted"/>
<gene>
    <name evidence="5" type="ORF">C2R26_04445</name>
</gene>
<dbReference type="InterPro" id="IPR014036">
    <property type="entry name" value="DeoR-like_C"/>
</dbReference>
<dbReference type="SMART" id="SM01134">
    <property type="entry name" value="DeoRC"/>
    <property type="match status" value="1"/>
</dbReference>
<protein>
    <submittedName>
        <fullName evidence="5">DeoR/GlpR transcriptional regulator</fullName>
    </submittedName>
</protein>
<keyword evidence="3" id="KW-0804">Transcription</keyword>